<dbReference type="PROSITE" id="PS01124">
    <property type="entry name" value="HTH_ARAC_FAMILY_2"/>
    <property type="match status" value="1"/>
</dbReference>
<dbReference type="Pfam" id="PF12833">
    <property type="entry name" value="HTH_18"/>
    <property type="match status" value="1"/>
</dbReference>
<name>W7YHK5_9BACL</name>
<dbReference type="InterPro" id="IPR018062">
    <property type="entry name" value="HTH_AraC-typ_CS"/>
</dbReference>
<dbReference type="InterPro" id="IPR018060">
    <property type="entry name" value="HTH_AraC"/>
</dbReference>
<dbReference type="STRING" id="1236976.JCM16418_4603"/>
<sequence length="291" mass="34133">MQRPLDLREPMDMPNPFFPVKVNDCSANEYGMTLFPHHWHNHIEFLYFSKGSAIIEINSIPHEVHAGEIVVINSNDLHYGTSLSEDLVYYAMIVDMKLLQSQSLDAVETKFITPITQNRILFASKITDDDEMVNCVTSLIKELKERPFSYELSVKSYLYRILTLLLRNYVVDYSSNENEQLRIKNLERFTPIFEYIDEHYSEELSVELLANLAGLSRFHFSRLFKELTARTVTEYINTLRINKSEYLLRNSRLNISEIALSTGFKDIYYFSRAFKKYKDISPSELRKNFSI</sequence>
<dbReference type="Gene3D" id="2.60.120.10">
    <property type="entry name" value="Jelly Rolls"/>
    <property type="match status" value="1"/>
</dbReference>
<evidence type="ECO:0000313" key="5">
    <source>
        <dbReference type="EMBL" id="GAF10400.1"/>
    </source>
</evidence>
<dbReference type="Gene3D" id="1.10.10.60">
    <property type="entry name" value="Homeodomain-like"/>
    <property type="match status" value="2"/>
</dbReference>
<dbReference type="OrthoDB" id="9791615at2"/>
<dbReference type="EMBL" id="BAVZ01000023">
    <property type="protein sequence ID" value="GAF10400.1"/>
    <property type="molecule type" value="Genomic_DNA"/>
</dbReference>
<dbReference type="InterPro" id="IPR037923">
    <property type="entry name" value="HTH-like"/>
</dbReference>
<dbReference type="InterPro" id="IPR009057">
    <property type="entry name" value="Homeodomain-like_sf"/>
</dbReference>
<keyword evidence="6" id="KW-1185">Reference proteome</keyword>
<dbReference type="AlphaFoldDB" id="W7YHK5"/>
<dbReference type="SUPFAM" id="SSF46689">
    <property type="entry name" value="Homeodomain-like"/>
    <property type="match status" value="2"/>
</dbReference>
<dbReference type="PANTHER" id="PTHR43280:SF28">
    <property type="entry name" value="HTH-TYPE TRANSCRIPTIONAL ACTIVATOR RHAS"/>
    <property type="match status" value="1"/>
</dbReference>
<dbReference type="PROSITE" id="PS00041">
    <property type="entry name" value="HTH_ARAC_FAMILY_1"/>
    <property type="match status" value="1"/>
</dbReference>
<keyword evidence="2" id="KW-0238">DNA-binding</keyword>
<dbReference type="PANTHER" id="PTHR43280">
    <property type="entry name" value="ARAC-FAMILY TRANSCRIPTIONAL REGULATOR"/>
    <property type="match status" value="1"/>
</dbReference>
<accession>W7YHK5</accession>
<feature type="domain" description="HTH araC/xylS-type" evidence="4">
    <location>
        <begin position="190"/>
        <end position="288"/>
    </location>
</feature>
<dbReference type="eggNOG" id="COG0662">
    <property type="taxonomic scope" value="Bacteria"/>
</dbReference>
<dbReference type="GO" id="GO:0003700">
    <property type="term" value="F:DNA-binding transcription factor activity"/>
    <property type="evidence" value="ECO:0007669"/>
    <property type="project" value="InterPro"/>
</dbReference>
<dbReference type="Proteomes" id="UP000019364">
    <property type="component" value="Unassembled WGS sequence"/>
</dbReference>
<keyword evidence="1" id="KW-0805">Transcription regulation</keyword>
<protein>
    <submittedName>
        <fullName evidence="5">Transcriptional regulator</fullName>
    </submittedName>
</protein>
<dbReference type="InterPro" id="IPR014710">
    <property type="entry name" value="RmlC-like_jellyroll"/>
</dbReference>
<dbReference type="SUPFAM" id="SSF51215">
    <property type="entry name" value="Regulatory protein AraC"/>
    <property type="match status" value="1"/>
</dbReference>
<dbReference type="Pfam" id="PF02311">
    <property type="entry name" value="AraC_binding"/>
    <property type="match status" value="1"/>
</dbReference>
<evidence type="ECO:0000256" key="1">
    <source>
        <dbReference type="ARBA" id="ARBA00023015"/>
    </source>
</evidence>
<organism evidence="5 6">
    <name type="scientific">Paenibacillus pini JCM 16418</name>
    <dbReference type="NCBI Taxonomy" id="1236976"/>
    <lineage>
        <taxon>Bacteria</taxon>
        <taxon>Bacillati</taxon>
        <taxon>Bacillota</taxon>
        <taxon>Bacilli</taxon>
        <taxon>Bacillales</taxon>
        <taxon>Paenibacillaceae</taxon>
        <taxon>Paenibacillus</taxon>
    </lineage>
</organism>
<evidence type="ECO:0000256" key="3">
    <source>
        <dbReference type="ARBA" id="ARBA00023163"/>
    </source>
</evidence>
<dbReference type="eggNOG" id="COG2207">
    <property type="taxonomic scope" value="Bacteria"/>
</dbReference>
<dbReference type="SMART" id="SM00342">
    <property type="entry name" value="HTH_ARAC"/>
    <property type="match status" value="1"/>
</dbReference>
<dbReference type="InterPro" id="IPR003313">
    <property type="entry name" value="AraC-bd"/>
</dbReference>
<gene>
    <name evidence="5" type="ORF">JCM16418_4603</name>
</gene>
<keyword evidence="3" id="KW-0804">Transcription</keyword>
<comment type="caution">
    <text evidence="5">The sequence shown here is derived from an EMBL/GenBank/DDBJ whole genome shotgun (WGS) entry which is preliminary data.</text>
</comment>
<dbReference type="PRINTS" id="PR00032">
    <property type="entry name" value="HTHARAC"/>
</dbReference>
<evidence type="ECO:0000256" key="2">
    <source>
        <dbReference type="ARBA" id="ARBA00023125"/>
    </source>
</evidence>
<dbReference type="InterPro" id="IPR020449">
    <property type="entry name" value="Tscrpt_reg_AraC-type_HTH"/>
</dbReference>
<evidence type="ECO:0000313" key="6">
    <source>
        <dbReference type="Proteomes" id="UP000019364"/>
    </source>
</evidence>
<proteinExistence type="predicted"/>
<dbReference type="RefSeq" id="WP_036652771.1">
    <property type="nucleotide sequence ID" value="NZ_BAVZ01000023.1"/>
</dbReference>
<reference evidence="5 6" key="1">
    <citation type="journal article" date="2014" name="Genome Announc.">
        <title>Draft Genome Sequence of Paenibacillus pini JCM 16418T, Isolated from the Rhizosphere of Pine Tree.</title>
        <authorList>
            <person name="Yuki M."/>
            <person name="Oshima K."/>
            <person name="Suda W."/>
            <person name="Oshida Y."/>
            <person name="Kitamura K."/>
            <person name="Iida Y."/>
            <person name="Hattori M."/>
            <person name="Ohkuma M."/>
        </authorList>
    </citation>
    <scope>NUCLEOTIDE SEQUENCE [LARGE SCALE GENOMIC DNA]</scope>
    <source>
        <strain evidence="5 6">JCM 16418</strain>
    </source>
</reference>
<evidence type="ECO:0000259" key="4">
    <source>
        <dbReference type="PROSITE" id="PS01124"/>
    </source>
</evidence>
<dbReference type="GO" id="GO:0043565">
    <property type="term" value="F:sequence-specific DNA binding"/>
    <property type="evidence" value="ECO:0007669"/>
    <property type="project" value="InterPro"/>
</dbReference>